<protein>
    <submittedName>
        <fullName evidence="1">Glycosyltransferase</fullName>
    </submittedName>
</protein>
<evidence type="ECO:0000313" key="2">
    <source>
        <dbReference type="Proteomes" id="UP001164539"/>
    </source>
</evidence>
<dbReference type="Proteomes" id="UP001164539">
    <property type="component" value="Chromosome 4"/>
</dbReference>
<comment type="caution">
    <text evidence="1">The sequence shown here is derived from an EMBL/GenBank/DDBJ whole genome shotgun (WGS) entry which is preliminary data.</text>
</comment>
<proteinExistence type="predicted"/>
<evidence type="ECO:0000313" key="1">
    <source>
        <dbReference type="EMBL" id="KAJ4721127.1"/>
    </source>
</evidence>
<dbReference type="EMBL" id="CM051397">
    <property type="protein sequence ID" value="KAJ4721127.1"/>
    <property type="molecule type" value="Genomic_DNA"/>
</dbReference>
<accession>A0ACC1YD38</accession>
<organism evidence="1 2">
    <name type="scientific">Melia azedarach</name>
    <name type="common">Chinaberry tree</name>
    <dbReference type="NCBI Taxonomy" id="155640"/>
    <lineage>
        <taxon>Eukaryota</taxon>
        <taxon>Viridiplantae</taxon>
        <taxon>Streptophyta</taxon>
        <taxon>Embryophyta</taxon>
        <taxon>Tracheophyta</taxon>
        <taxon>Spermatophyta</taxon>
        <taxon>Magnoliopsida</taxon>
        <taxon>eudicotyledons</taxon>
        <taxon>Gunneridae</taxon>
        <taxon>Pentapetalae</taxon>
        <taxon>rosids</taxon>
        <taxon>malvids</taxon>
        <taxon>Sapindales</taxon>
        <taxon>Meliaceae</taxon>
        <taxon>Melia</taxon>
    </lineage>
</organism>
<keyword evidence="2" id="KW-1185">Reference proteome</keyword>
<gene>
    <name evidence="1" type="ORF">OWV82_008849</name>
</gene>
<reference evidence="1 2" key="1">
    <citation type="journal article" date="2023" name="Science">
        <title>Complex scaffold remodeling in plant triterpene biosynthesis.</title>
        <authorList>
            <person name="De La Pena R."/>
            <person name="Hodgson H."/>
            <person name="Liu J.C."/>
            <person name="Stephenson M.J."/>
            <person name="Martin A.C."/>
            <person name="Owen C."/>
            <person name="Harkess A."/>
            <person name="Leebens-Mack J."/>
            <person name="Jimenez L.E."/>
            <person name="Osbourn A."/>
            <person name="Sattely E.S."/>
        </authorList>
    </citation>
    <scope>NUCLEOTIDE SEQUENCE [LARGE SCALE GENOMIC DNA]</scope>
    <source>
        <strain evidence="2">cv. JPN11</strain>
        <tissue evidence="1">Leaf</tissue>
    </source>
</reference>
<sequence length="487" mass="54292">MLFSLHISSSPLFFCFHVAMEKTGYKAHALILPYPAQGHINPMLQFAKRLVSKQIKCTLAITVHISNSMQSDADPNSSIAIETISDGYDDGGLKQADSDEAYIRSLNLVGSHTLEKLIRKLDDIGQPVTVLIYDGFLPWGLDVAKRFGLLGVAFFTQSCAVNNIYYHVNKGLLPVPLSNPIVSVPGLPAIKASETPTYIHDFGSDPVFYDVLVNQFSNIDQADWILFNTFYFLEQKVIDYMSKTWNMGTVGPTLPSVYLDKRLEDDKDYGINLFKPKTSACLSWLTDKPRGSVVYVSFGSMAEVTPEQMIELAWGLRRANYYFLWVVRESEQTKLPHKFTEEVSDKGLIVSWCPQLEVLSHESVGCFVTHCGFNSVVEALSFGVPIVAMPQFSDQTTNAMFVEEIWGIGLRAQSDRNGTVRREMIHAFITKVMEGDNGKEIKKNACMWKNLAKEAIDEGGSSDKNIDQFVAKLQCSAVGNSNVSLNI</sequence>
<name>A0ACC1YD38_MELAZ</name>